<dbReference type="Proteomes" id="UP000813444">
    <property type="component" value="Unassembled WGS sequence"/>
</dbReference>
<proteinExistence type="inferred from homology"/>
<sequence length="249" mass="27830">MPDHYLFYLYGGDQPWSSEVWETSDDRVRGGSSQSYLRVVNPERARFTGHLDTKTLGGAGFASQHSRGVLDLDLSDYDGILVSVVDADDKRYAITLKDQLPRGRRPDGREKAAVSWEADFTAKHADGDMTGAPVQIFLPWSAFKPTYRGRDKGNVKPLDLTSIKRVGLMMRSFFGQQDGDFSIDIHAVAARRPMPDPAAVQQPTTRSVGSPQDEEEDEEEEDEDVKKNPVTPPQSRGSTWWRKLLCGLV</sequence>
<evidence type="ECO:0000259" key="3">
    <source>
        <dbReference type="Pfam" id="PF08547"/>
    </source>
</evidence>
<feature type="compositionally biased region" description="Acidic residues" evidence="2">
    <location>
        <begin position="212"/>
        <end position="223"/>
    </location>
</feature>
<dbReference type="Pfam" id="PF08547">
    <property type="entry name" value="CIA30"/>
    <property type="match status" value="1"/>
</dbReference>
<dbReference type="OrthoDB" id="426386at2759"/>
<dbReference type="PANTHER" id="PTHR13194:SF19">
    <property type="entry name" value="NAD(P)-BINDING ROSSMANN-FOLD SUPERFAMILY PROTEIN"/>
    <property type="match status" value="1"/>
</dbReference>
<comment type="similarity">
    <text evidence="1">Belongs to the CIA30 family.</text>
</comment>
<evidence type="ECO:0000313" key="4">
    <source>
        <dbReference type="EMBL" id="KAH7312235.1"/>
    </source>
</evidence>
<dbReference type="InterPro" id="IPR008979">
    <property type="entry name" value="Galactose-bd-like_sf"/>
</dbReference>
<name>A0A8K0SQE3_9HYPO</name>
<evidence type="ECO:0000256" key="1">
    <source>
        <dbReference type="ARBA" id="ARBA00007884"/>
    </source>
</evidence>
<feature type="region of interest" description="Disordered" evidence="2">
    <location>
        <begin position="194"/>
        <end position="238"/>
    </location>
</feature>
<evidence type="ECO:0000256" key="2">
    <source>
        <dbReference type="SAM" id="MobiDB-lite"/>
    </source>
</evidence>
<dbReference type="EMBL" id="JAGPNK010000010">
    <property type="protein sequence ID" value="KAH7312235.1"/>
    <property type="molecule type" value="Genomic_DNA"/>
</dbReference>
<dbReference type="AlphaFoldDB" id="A0A8K0SQE3"/>
<feature type="domain" description="NADH:ubiquinone oxidoreductase intermediate-associated protein 30" evidence="3">
    <location>
        <begin position="17"/>
        <end position="185"/>
    </location>
</feature>
<keyword evidence="5" id="KW-1185">Reference proteome</keyword>
<protein>
    <submittedName>
        <fullName evidence="4">Complex I intermediate-associated protein 30-domain-containing protein</fullName>
    </submittedName>
</protein>
<accession>A0A8K0SQE3</accession>
<dbReference type="GO" id="GO:0051082">
    <property type="term" value="F:unfolded protein binding"/>
    <property type="evidence" value="ECO:0007669"/>
    <property type="project" value="TreeGrafter"/>
</dbReference>
<evidence type="ECO:0000313" key="5">
    <source>
        <dbReference type="Proteomes" id="UP000813444"/>
    </source>
</evidence>
<gene>
    <name evidence="4" type="ORF">B0I35DRAFT_410991</name>
</gene>
<dbReference type="GO" id="GO:0010257">
    <property type="term" value="P:NADH dehydrogenase complex assembly"/>
    <property type="evidence" value="ECO:0007669"/>
    <property type="project" value="TreeGrafter"/>
</dbReference>
<dbReference type="SUPFAM" id="SSF49785">
    <property type="entry name" value="Galactose-binding domain-like"/>
    <property type="match status" value="1"/>
</dbReference>
<feature type="compositionally biased region" description="Polar residues" evidence="2">
    <location>
        <begin position="201"/>
        <end position="210"/>
    </location>
</feature>
<comment type="caution">
    <text evidence="4">The sequence shown here is derived from an EMBL/GenBank/DDBJ whole genome shotgun (WGS) entry which is preliminary data.</text>
</comment>
<dbReference type="InterPro" id="IPR013857">
    <property type="entry name" value="NADH-UbQ_OxRdtase-assoc_prot30"/>
</dbReference>
<organism evidence="4 5">
    <name type="scientific">Stachybotrys elegans</name>
    <dbReference type="NCBI Taxonomy" id="80388"/>
    <lineage>
        <taxon>Eukaryota</taxon>
        <taxon>Fungi</taxon>
        <taxon>Dikarya</taxon>
        <taxon>Ascomycota</taxon>
        <taxon>Pezizomycotina</taxon>
        <taxon>Sordariomycetes</taxon>
        <taxon>Hypocreomycetidae</taxon>
        <taxon>Hypocreales</taxon>
        <taxon>Stachybotryaceae</taxon>
        <taxon>Stachybotrys</taxon>
    </lineage>
</organism>
<reference evidence="4" key="1">
    <citation type="journal article" date="2021" name="Nat. Commun.">
        <title>Genetic determinants of endophytism in the Arabidopsis root mycobiome.</title>
        <authorList>
            <person name="Mesny F."/>
            <person name="Miyauchi S."/>
            <person name="Thiergart T."/>
            <person name="Pickel B."/>
            <person name="Atanasova L."/>
            <person name="Karlsson M."/>
            <person name="Huettel B."/>
            <person name="Barry K.W."/>
            <person name="Haridas S."/>
            <person name="Chen C."/>
            <person name="Bauer D."/>
            <person name="Andreopoulos W."/>
            <person name="Pangilinan J."/>
            <person name="LaButti K."/>
            <person name="Riley R."/>
            <person name="Lipzen A."/>
            <person name="Clum A."/>
            <person name="Drula E."/>
            <person name="Henrissat B."/>
            <person name="Kohler A."/>
            <person name="Grigoriev I.V."/>
            <person name="Martin F.M."/>
            <person name="Hacquard S."/>
        </authorList>
    </citation>
    <scope>NUCLEOTIDE SEQUENCE</scope>
    <source>
        <strain evidence="4">MPI-CAGE-CH-0235</strain>
    </source>
</reference>
<dbReference type="InterPro" id="IPR039131">
    <property type="entry name" value="NDUFAF1"/>
</dbReference>
<dbReference type="PANTHER" id="PTHR13194">
    <property type="entry name" value="COMPLEX I INTERMEDIATE-ASSOCIATED PROTEIN 30"/>
    <property type="match status" value="1"/>
</dbReference>